<dbReference type="InterPro" id="IPR036388">
    <property type="entry name" value="WH-like_DNA-bd_sf"/>
</dbReference>
<dbReference type="PROSITE" id="PS51755">
    <property type="entry name" value="OMPR_PHOB"/>
    <property type="match status" value="1"/>
</dbReference>
<dbReference type="SUPFAM" id="SSF48452">
    <property type="entry name" value="TPR-like"/>
    <property type="match status" value="2"/>
</dbReference>
<dbReference type="GeneID" id="95392545"/>
<dbReference type="InterPro" id="IPR016032">
    <property type="entry name" value="Sig_transdc_resp-reg_C-effctor"/>
</dbReference>
<dbReference type="EMBL" id="JACIBV010000001">
    <property type="protein sequence ID" value="MBB3730398.1"/>
    <property type="molecule type" value="Genomic_DNA"/>
</dbReference>
<reference evidence="5 6" key="1">
    <citation type="submission" date="2020-08" db="EMBL/GenBank/DDBJ databases">
        <title>Sequencing the genomes of 1000 actinobacteria strains.</title>
        <authorList>
            <person name="Klenk H.-P."/>
        </authorList>
    </citation>
    <scope>NUCLEOTIDE SEQUENCE [LARGE SCALE GENOMIC DNA]</scope>
    <source>
        <strain evidence="5 6">DSM 44320</strain>
    </source>
</reference>
<evidence type="ECO:0000313" key="5">
    <source>
        <dbReference type="EMBL" id="MBB3730398.1"/>
    </source>
</evidence>
<protein>
    <submittedName>
        <fullName evidence="5">Putative ATPase/DNA-binding SARP family transcriptional activator</fullName>
    </submittedName>
</protein>
<dbReference type="Proteomes" id="UP000579945">
    <property type="component" value="Unassembled WGS sequence"/>
</dbReference>
<dbReference type="InterPro" id="IPR001867">
    <property type="entry name" value="OmpR/PhoB-type_DNA-bd"/>
</dbReference>
<dbReference type="Pfam" id="PF03704">
    <property type="entry name" value="BTAD"/>
    <property type="match status" value="1"/>
</dbReference>
<keyword evidence="6" id="KW-1185">Reference proteome</keyword>
<evidence type="ECO:0000259" key="4">
    <source>
        <dbReference type="PROSITE" id="PS51755"/>
    </source>
</evidence>
<dbReference type="CDD" id="cd15831">
    <property type="entry name" value="BTAD"/>
    <property type="match status" value="1"/>
</dbReference>
<comment type="caution">
    <text evidence="5">The sequence shown here is derived from an EMBL/GenBank/DDBJ whole genome shotgun (WGS) entry which is preliminary data.</text>
</comment>
<dbReference type="InterPro" id="IPR058852">
    <property type="entry name" value="HTH_77"/>
</dbReference>
<dbReference type="GO" id="GO:0006355">
    <property type="term" value="P:regulation of DNA-templated transcription"/>
    <property type="evidence" value="ECO:0007669"/>
    <property type="project" value="InterPro"/>
</dbReference>
<evidence type="ECO:0000256" key="2">
    <source>
        <dbReference type="ARBA" id="ARBA00023125"/>
    </source>
</evidence>
<dbReference type="SUPFAM" id="SSF46894">
    <property type="entry name" value="C-terminal effector domain of the bipartite response regulators"/>
    <property type="match status" value="1"/>
</dbReference>
<sequence length="973" mass="104322">MRFGILGATTAWRADGTRVPLGGPTPRALLALLLARAGQVVSADFLIDSVYGEQPPADATHALQSQISRLRRSFTIELLPGGYRLDVDPSSVDAHVFLRTADEGRAALEAGAPARAAELLREALALWRGPAAAEAVRLEERRLSALEDLFEAELRTGARDLAAALRAEIERHPLRERLRGQLMRALHAEGRQAEALVAYEETRRVLAEQLGADPSDELTAIHLSLLRGARPSAPPAPLTGLVGREPDLEGVRGLLREARLITLLGTGGVGKTRLAIEVARGDDVTFADLSAVGDGAELPQALLGALGLRESALLGLPDATTPASRLLAALAERPALLVMDNCEHLVDAVASLADLLLAGCPHLRILATSREPLGITGEHLWPVRPLAPDAAARLFAARARAVRPGFTADPDDVRRLCAALDGLPLAIELAAARMRTHEVSELADHLALRGSRTAGPRHRTLRAVVAWSWDLLADDERAMAARLTVFAGGATAADAEAVCGLPRDVLDSLVDKSLVEVSRGRYRMLETVRAFCAEHLTDPDPVRRAHADRFLALAEQADPHLRAADQLGWLDRLAAEHDNLMAALRWAVTTRRTELGIRLLAALSSYLWMRGVRFSAIPHATALLDQAGPEPDPSFGDDYVLCALTAAGDQDAWARHRAAAEAIAMDVSRARRHPLVTFLWPMVTASKADVTVVLAVLEHGRRSEDPWERAIVHVIWGYPHLAAGDLDAATAEFIAAVTEFRALGDRWGAAFALDSLSWLAAVRGDRATALALVEEAIELTGTLGALEDLADLLCSRGDYRFDDDLAAATADYERAEETARRTGSATCLAAALRGRADVALAEGDLPTARRLYEQALERFDERWVRSSGNLTRTLVGLGTIAEAEGDLEAAHAWHLRGAETSVRLGALPDAAIAIDALARLASDSDRAALLKEGARGLRGMTGVGHPSPEQVLRLAGVREELISHALALGVSSW</sequence>
<dbReference type="Pfam" id="PF00486">
    <property type="entry name" value="Trans_reg_C"/>
    <property type="match status" value="1"/>
</dbReference>
<dbReference type="SMART" id="SM00862">
    <property type="entry name" value="Trans_reg_C"/>
    <property type="match status" value="1"/>
</dbReference>
<dbReference type="InterPro" id="IPR011990">
    <property type="entry name" value="TPR-like_helical_dom_sf"/>
</dbReference>
<accession>A0A7W5YA38</accession>
<feature type="DNA-binding region" description="OmpR/PhoB-type" evidence="3">
    <location>
        <begin position="1"/>
        <end position="87"/>
    </location>
</feature>
<dbReference type="PRINTS" id="PR00364">
    <property type="entry name" value="DISEASERSIST"/>
</dbReference>
<dbReference type="Gene3D" id="1.10.10.10">
    <property type="entry name" value="Winged helix-like DNA-binding domain superfamily/Winged helix DNA-binding domain"/>
    <property type="match status" value="1"/>
</dbReference>
<dbReference type="InterPro" id="IPR027417">
    <property type="entry name" value="P-loop_NTPase"/>
</dbReference>
<dbReference type="PANTHER" id="PTHR47691:SF3">
    <property type="entry name" value="HTH-TYPE TRANSCRIPTIONAL REGULATOR RV0890C-RELATED"/>
    <property type="match status" value="1"/>
</dbReference>
<organism evidence="5 6">
    <name type="scientific">Nonomuraea dietziae</name>
    <dbReference type="NCBI Taxonomy" id="65515"/>
    <lineage>
        <taxon>Bacteria</taxon>
        <taxon>Bacillati</taxon>
        <taxon>Actinomycetota</taxon>
        <taxon>Actinomycetes</taxon>
        <taxon>Streptosporangiales</taxon>
        <taxon>Streptosporangiaceae</taxon>
        <taxon>Nonomuraea</taxon>
    </lineage>
</organism>
<dbReference type="InterPro" id="IPR005158">
    <property type="entry name" value="BTAD"/>
</dbReference>
<evidence type="ECO:0000256" key="3">
    <source>
        <dbReference type="PROSITE-ProRule" id="PRU01091"/>
    </source>
</evidence>
<keyword evidence="2 3" id="KW-0238">DNA-binding</keyword>
<dbReference type="Pfam" id="PF25872">
    <property type="entry name" value="HTH_77"/>
    <property type="match status" value="1"/>
</dbReference>
<dbReference type="Gene3D" id="1.25.40.10">
    <property type="entry name" value="Tetratricopeptide repeat domain"/>
    <property type="match status" value="2"/>
</dbReference>
<proteinExistence type="inferred from homology"/>
<name>A0A7W5YA38_9ACTN</name>
<dbReference type="PANTHER" id="PTHR47691">
    <property type="entry name" value="REGULATOR-RELATED"/>
    <property type="match status" value="1"/>
</dbReference>
<dbReference type="SMART" id="SM01043">
    <property type="entry name" value="BTAD"/>
    <property type="match status" value="1"/>
</dbReference>
<evidence type="ECO:0000256" key="1">
    <source>
        <dbReference type="ARBA" id="ARBA00005820"/>
    </source>
</evidence>
<dbReference type="GO" id="GO:0003677">
    <property type="term" value="F:DNA binding"/>
    <property type="evidence" value="ECO:0007669"/>
    <property type="project" value="UniProtKB-UniRule"/>
</dbReference>
<dbReference type="RefSeq" id="WP_183655055.1">
    <property type="nucleotide sequence ID" value="NZ_BAAAXX010000091.1"/>
</dbReference>
<dbReference type="GO" id="GO:0000160">
    <property type="term" value="P:phosphorelay signal transduction system"/>
    <property type="evidence" value="ECO:0007669"/>
    <property type="project" value="InterPro"/>
</dbReference>
<feature type="domain" description="OmpR/PhoB-type" evidence="4">
    <location>
        <begin position="1"/>
        <end position="87"/>
    </location>
</feature>
<comment type="similarity">
    <text evidence="1">Belongs to the AfsR/DnrI/RedD regulatory family.</text>
</comment>
<dbReference type="SUPFAM" id="SSF52540">
    <property type="entry name" value="P-loop containing nucleoside triphosphate hydrolases"/>
    <property type="match status" value="1"/>
</dbReference>
<evidence type="ECO:0000313" key="6">
    <source>
        <dbReference type="Proteomes" id="UP000579945"/>
    </source>
</evidence>
<dbReference type="AlphaFoldDB" id="A0A7W5YA38"/>
<gene>
    <name evidence="5" type="ORF">FHR33_006258</name>
</gene>